<protein>
    <recommendedName>
        <fullName evidence="1">Phage ABA sandwich domain-containing protein</fullName>
    </recommendedName>
</protein>
<name>A0A6M3JFE2_9ZZZZ</name>
<accession>A0A6M3JFE2</accession>
<reference evidence="2" key="1">
    <citation type="submission" date="2020-03" db="EMBL/GenBank/DDBJ databases">
        <title>The deep terrestrial virosphere.</title>
        <authorList>
            <person name="Holmfeldt K."/>
            <person name="Nilsson E."/>
            <person name="Simone D."/>
            <person name="Lopez-Fernandez M."/>
            <person name="Wu X."/>
            <person name="de Brujin I."/>
            <person name="Lundin D."/>
            <person name="Andersson A."/>
            <person name="Bertilsson S."/>
            <person name="Dopson M."/>
        </authorList>
    </citation>
    <scope>NUCLEOTIDE SEQUENCE</scope>
    <source>
        <strain evidence="2">MM415A09376</strain>
    </source>
</reference>
<gene>
    <name evidence="2" type="ORF">MM415A09376_0003</name>
</gene>
<dbReference type="Gene3D" id="3.30.2120.10">
    <property type="entry name" value="Bacillus phage protein-like"/>
    <property type="match status" value="1"/>
</dbReference>
<sequence length="126" mass="14399">MAEKITKEELLALSPEKVNELAATEIMKRHISPEGRYYWWENASDGYMCRQAVNEWHPMSNIADAWLLLEKFPTSRLTRSTVSNHKWQCTLFQQDEFYNRTDSSSEADTAPAAITLACVAAALEVE</sequence>
<dbReference type="InterPro" id="IPR041270">
    <property type="entry name" value="Phage_ABA_S"/>
</dbReference>
<proteinExistence type="predicted"/>
<dbReference type="AlphaFoldDB" id="A0A6M3JFE2"/>
<evidence type="ECO:0000259" key="1">
    <source>
        <dbReference type="Pfam" id="PF18066"/>
    </source>
</evidence>
<organism evidence="2">
    <name type="scientific">viral metagenome</name>
    <dbReference type="NCBI Taxonomy" id="1070528"/>
    <lineage>
        <taxon>unclassified sequences</taxon>
        <taxon>metagenomes</taxon>
        <taxon>organismal metagenomes</taxon>
    </lineage>
</organism>
<feature type="domain" description="Phage ABA sandwich" evidence="1">
    <location>
        <begin position="22"/>
        <end position="118"/>
    </location>
</feature>
<dbReference type="EMBL" id="MT141581">
    <property type="protein sequence ID" value="QJA68048.1"/>
    <property type="molecule type" value="Genomic_DNA"/>
</dbReference>
<dbReference type="Pfam" id="PF18066">
    <property type="entry name" value="Phage_ABA_S"/>
    <property type="match status" value="1"/>
</dbReference>
<evidence type="ECO:0000313" key="2">
    <source>
        <dbReference type="EMBL" id="QJA68048.1"/>
    </source>
</evidence>
<dbReference type="InterPro" id="IPR028985">
    <property type="entry name" value="Bacillus_phage_prot-like"/>
</dbReference>